<evidence type="ECO:0000256" key="5">
    <source>
        <dbReference type="ARBA" id="ARBA00023136"/>
    </source>
</evidence>
<protein>
    <submittedName>
        <fullName evidence="7">Phosphate-starvation-inducible PsiE family protein</fullName>
    </submittedName>
</protein>
<dbReference type="Proteomes" id="UP000594923">
    <property type="component" value="Chromosome"/>
</dbReference>
<feature type="transmembrane region" description="Helical" evidence="6">
    <location>
        <begin position="112"/>
        <end position="129"/>
    </location>
</feature>
<feature type="transmembrane region" description="Helical" evidence="6">
    <location>
        <begin position="50"/>
        <end position="67"/>
    </location>
</feature>
<name>A0A7M1KPS0_9PSED</name>
<comment type="subcellular location">
    <subcellularLocation>
        <location evidence="1">Cell membrane</location>
        <topology evidence="1">Multi-pass membrane protein</topology>
    </subcellularLocation>
</comment>
<keyword evidence="2" id="KW-1003">Cell membrane</keyword>
<evidence type="ECO:0000256" key="3">
    <source>
        <dbReference type="ARBA" id="ARBA00022692"/>
    </source>
</evidence>
<evidence type="ECO:0000313" key="7">
    <source>
        <dbReference type="EMBL" id="QOQ78213.1"/>
    </source>
</evidence>
<proteinExistence type="predicted"/>
<evidence type="ECO:0000256" key="2">
    <source>
        <dbReference type="ARBA" id="ARBA00022475"/>
    </source>
</evidence>
<reference evidence="7 8" key="1">
    <citation type="submission" date="2020-10" db="EMBL/GenBank/DDBJ databases">
        <title>High quality whole genome sequence of Pseudomonas poae PMA22.</title>
        <authorList>
            <person name="Hernandez J.G."/>
            <person name="Rodriguez P."/>
            <person name="Cuevas C."/>
            <person name="de la Calle F."/>
            <person name="Galan B."/>
            <person name="Garcia J.L."/>
        </authorList>
    </citation>
    <scope>NUCLEOTIDE SEQUENCE [LARGE SCALE GENOMIC DNA]</scope>
    <source>
        <strain evidence="7 8">PMA22</strain>
    </source>
</reference>
<dbReference type="Pfam" id="PF06146">
    <property type="entry name" value="PsiE"/>
    <property type="match status" value="1"/>
</dbReference>
<gene>
    <name evidence="7" type="ORF">IMF22_09850</name>
</gene>
<evidence type="ECO:0000256" key="1">
    <source>
        <dbReference type="ARBA" id="ARBA00004651"/>
    </source>
</evidence>
<sequence>MSAYERFEQLVVLTLSLIIALVIVIAVMQLCRNVVPLLIGGAIDPLDHNAFQALFGSIFTVLIALEFKHSIVRPALRRNSVVQVRTVLMIALLALSRKFVILDSAVTPASTIAALGFATLVLGLLCWLLRHRDLSE</sequence>
<feature type="transmembrane region" description="Helical" evidence="6">
    <location>
        <begin position="12"/>
        <end position="30"/>
    </location>
</feature>
<dbReference type="AlphaFoldDB" id="A0A7M1KPS0"/>
<evidence type="ECO:0000256" key="6">
    <source>
        <dbReference type="SAM" id="Phobius"/>
    </source>
</evidence>
<evidence type="ECO:0000256" key="4">
    <source>
        <dbReference type="ARBA" id="ARBA00022989"/>
    </source>
</evidence>
<feature type="transmembrane region" description="Helical" evidence="6">
    <location>
        <begin position="87"/>
        <end position="106"/>
    </location>
</feature>
<dbReference type="GO" id="GO:0005886">
    <property type="term" value="C:plasma membrane"/>
    <property type="evidence" value="ECO:0007669"/>
    <property type="project" value="UniProtKB-SubCell"/>
</dbReference>
<organism evidence="7 8">
    <name type="scientific">Pseudomonas poae</name>
    <dbReference type="NCBI Taxonomy" id="200451"/>
    <lineage>
        <taxon>Bacteria</taxon>
        <taxon>Pseudomonadati</taxon>
        <taxon>Pseudomonadota</taxon>
        <taxon>Gammaproteobacteria</taxon>
        <taxon>Pseudomonadales</taxon>
        <taxon>Pseudomonadaceae</taxon>
        <taxon>Pseudomonas</taxon>
    </lineage>
</organism>
<dbReference type="RefSeq" id="WP_177018653.1">
    <property type="nucleotide sequence ID" value="NZ_CP063073.1"/>
</dbReference>
<evidence type="ECO:0000313" key="8">
    <source>
        <dbReference type="Proteomes" id="UP000594923"/>
    </source>
</evidence>
<keyword evidence="4 6" id="KW-1133">Transmembrane helix</keyword>
<keyword evidence="3 6" id="KW-0812">Transmembrane</keyword>
<accession>A0A7M1KPS0</accession>
<dbReference type="EMBL" id="CP063073">
    <property type="protein sequence ID" value="QOQ78213.1"/>
    <property type="molecule type" value="Genomic_DNA"/>
</dbReference>
<dbReference type="InterPro" id="IPR020948">
    <property type="entry name" value="P_starv_induced_PsiE-like"/>
</dbReference>
<keyword evidence="5 6" id="KW-0472">Membrane</keyword>